<dbReference type="Proteomes" id="UP000006727">
    <property type="component" value="Chromosome 19"/>
</dbReference>
<dbReference type="InParanoid" id="A0A2K1IXL7"/>
<protein>
    <submittedName>
        <fullName evidence="1 2">Uncharacterized protein</fullName>
    </submittedName>
</protein>
<reference evidence="2" key="3">
    <citation type="submission" date="2020-12" db="UniProtKB">
        <authorList>
            <consortium name="EnsemblPlants"/>
        </authorList>
    </citation>
    <scope>IDENTIFICATION</scope>
</reference>
<evidence type="ECO:0000313" key="1">
    <source>
        <dbReference type="EMBL" id="PNR34018.1"/>
    </source>
</evidence>
<evidence type="ECO:0000313" key="3">
    <source>
        <dbReference type="Proteomes" id="UP000006727"/>
    </source>
</evidence>
<reference evidence="1 3" key="2">
    <citation type="journal article" date="2018" name="Plant J.">
        <title>The Physcomitrella patens chromosome-scale assembly reveals moss genome structure and evolution.</title>
        <authorList>
            <person name="Lang D."/>
            <person name="Ullrich K.K."/>
            <person name="Murat F."/>
            <person name="Fuchs J."/>
            <person name="Jenkins J."/>
            <person name="Haas F.B."/>
            <person name="Piednoel M."/>
            <person name="Gundlach H."/>
            <person name="Van Bel M."/>
            <person name="Meyberg R."/>
            <person name="Vives C."/>
            <person name="Morata J."/>
            <person name="Symeonidi A."/>
            <person name="Hiss M."/>
            <person name="Muchero W."/>
            <person name="Kamisugi Y."/>
            <person name="Saleh O."/>
            <person name="Blanc G."/>
            <person name="Decker E.L."/>
            <person name="van Gessel N."/>
            <person name="Grimwood J."/>
            <person name="Hayes R.D."/>
            <person name="Graham S.W."/>
            <person name="Gunter L.E."/>
            <person name="McDaniel S.F."/>
            <person name="Hoernstein S.N.W."/>
            <person name="Larsson A."/>
            <person name="Li F.W."/>
            <person name="Perroud P.F."/>
            <person name="Phillips J."/>
            <person name="Ranjan P."/>
            <person name="Rokshar D.S."/>
            <person name="Rothfels C.J."/>
            <person name="Schneider L."/>
            <person name="Shu S."/>
            <person name="Stevenson D.W."/>
            <person name="Thummler F."/>
            <person name="Tillich M."/>
            <person name="Villarreal Aguilar J.C."/>
            <person name="Widiez T."/>
            <person name="Wong G.K."/>
            <person name="Wymore A."/>
            <person name="Zhang Y."/>
            <person name="Zimmer A.D."/>
            <person name="Quatrano R.S."/>
            <person name="Mayer K.F.X."/>
            <person name="Goodstein D."/>
            <person name="Casacuberta J.M."/>
            <person name="Vandepoele K."/>
            <person name="Reski R."/>
            <person name="Cuming A.C."/>
            <person name="Tuskan G.A."/>
            <person name="Maumus F."/>
            <person name="Salse J."/>
            <person name="Schmutz J."/>
            <person name="Rensing S.A."/>
        </authorList>
    </citation>
    <scope>NUCLEOTIDE SEQUENCE [LARGE SCALE GENOMIC DNA]</scope>
    <source>
        <strain evidence="2 3">cv. Gransden 2004</strain>
    </source>
</reference>
<name>A0A2K1IXL7_PHYPA</name>
<keyword evidence="3" id="KW-1185">Reference proteome</keyword>
<dbReference type="EnsemblPlants" id="Pp3c19_7500V3.1">
    <property type="protein sequence ID" value="Pp3c19_7500V3.1"/>
    <property type="gene ID" value="Pp3c19_7500"/>
</dbReference>
<evidence type="ECO:0000313" key="2">
    <source>
        <dbReference type="EnsemblPlants" id="Pp3c19_7500V3.1"/>
    </source>
</evidence>
<dbReference type="Gramene" id="Pp3c19_7500V3.2">
    <property type="protein sequence ID" value="Pp3c19_7500V3.2"/>
    <property type="gene ID" value="Pp3c19_7500"/>
</dbReference>
<organism evidence="1">
    <name type="scientific">Physcomitrium patens</name>
    <name type="common">Spreading-leaved earth moss</name>
    <name type="synonym">Physcomitrella patens</name>
    <dbReference type="NCBI Taxonomy" id="3218"/>
    <lineage>
        <taxon>Eukaryota</taxon>
        <taxon>Viridiplantae</taxon>
        <taxon>Streptophyta</taxon>
        <taxon>Embryophyta</taxon>
        <taxon>Bryophyta</taxon>
        <taxon>Bryophytina</taxon>
        <taxon>Bryopsida</taxon>
        <taxon>Funariidae</taxon>
        <taxon>Funariales</taxon>
        <taxon>Funariaceae</taxon>
        <taxon>Physcomitrium</taxon>
    </lineage>
</organism>
<dbReference type="EnsemblPlants" id="Pp3c19_7500V3.2">
    <property type="protein sequence ID" value="Pp3c19_7500V3.2"/>
    <property type="gene ID" value="Pp3c19_7500"/>
</dbReference>
<proteinExistence type="predicted"/>
<dbReference type="AlphaFoldDB" id="A0A2K1IXL7"/>
<dbReference type="Gramene" id="Pp3c19_7500V3.1">
    <property type="protein sequence ID" value="Pp3c19_7500V3.1"/>
    <property type="gene ID" value="Pp3c19_7500"/>
</dbReference>
<accession>A0A2K1IXL7</accession>
<dbReference type="EMBL" id="ABEU02000019">
    <property type="protein sequence ID" value="PNR34018.1"/>
    <property type="molecule type" value="Genomic_DNA"/>
</dbReference>
<sequence length="50" mass="5436">MASCDTHGFVTNMILLSSSSPLFHIPSFCCKSSSPTQFHFCEGVLKIEGL</sequence>
<reference evidence="1 3" key="1">
    <citation type="journal article" date="2008" name="Science">
        <title>The Physcomitrella genome reveals evolutionary insights into the conquest of land by plants.</title>
        <authorList>
            <person name="Rensing S."/>
            <person name="Lang D."/>
            <person name="Zimmer A."/>
            <person name="Terry A."/>
            <person name="Salamov A."/>
            <person name="Shapiro H."/>
            <person name="Nishiyama T."/>
            <person name="Perroud P.-F."/>
            <person name="Lindquist E."/>
            <person name="Kamisugi Y."/>
            <person name="Tanahashi T."/>
            <person name="Sakakibara K."/>
            <person name="Fujita T."/>
            <person name="Oishi K."/>
            <person name="Shin-I T."/>
            <person name="Kuroki Y."/>
            <person name="Toyoda A."/>
            <person name="Suzuki Y."/>
            <person name="Hashimoto A."/>
            <person name="Yamaguchi K."/>
            <person name="Sugano A."/>
            <person name="Kohara Y."/>
            <person name="Fujiyama A."/>
            <person name="Anterola A."/>
            <person name="Aoki S."/>
            <person name="Ashton N."/>
            <person name="Barbazuk W.B."/>
            <person name="Barker E."/>
            <person name="Bennetzen J."/>
            <person name="Bezanilla M."/>
            <person name="Blankenship R."/>
            <person name="Cho S.H."/>
            <person name="Dutcher S."/>
            <person name="Estelle M."/>
            <person name="Fawcett J.A."/>
            <person name="Gundlach H."/>
            <person name="Hanada K."/>
            <person name="Heyl A."/>
            <person name="Hicks K.A."/>
            <person name="Hugh J."/>
            <person name="Lohr M."/>
            <person name="Mayer K."/>
            <person name="Melkozernov A."/>
            <person name="Murata T."/>
            <person name="Nelson D."/>
            <person name="Pils B."/>
            <person name="Prigge M."/>
            <person name="Reiss B."/>
            <person name="Renner T."/>
            <person name="Rombauts S."/>
            <person name="Rushton P."/>
            <person name="Sanderfoot A."/>
            <person name="Schween G."/>
            <person name="Shiu S.-H."/>
            <person name="Stueber K."/>
            <person name="Theodoulou F.L."/>
            <person name="Tu H."/>
            <person name="Van de Peer Y."/>
            <person name="Verrier P.J."/>
            <person name="Waters E."/>
            <person name="Wood A."/>
            <person name="Yang L."/>
            <person name="Cove D."/>
            <person name="Cuming A."/>
            <person name="Hasebe M."/>
            <person name="Lucas S."/>
            <person name="Mishler D.B."/>
            <person name="Reski R."/>
            <person name="Grigoriev I."/>
            <person name="Quatrano R.S."/>
            <person name="Boore J.L."/>
        </authorList>
    </citation>
    <scope>NUCLEOTIDE SEQUENCE [LARGE SCALE GENOMIC DNA]</scope>
    <source>
        <strain evidence="2 3">cv. Gransden 2004</strain>
    </source>
</reference>
<gene>
    <name evidence="1" type="ORF">PHYPA_023834</name>
</gene>